<accession>A0A2U8H850</accession>
<evidence type="ECO:0000313" key="7">
    <source>
        <dbReference type="EMBL" id="AWI81306.1"/>
    </source>
</evidence>
<evidence type="ECO:0000256" key="1">
    <source>
        <dbReference type="ARBA" id="ARBA00004651"/>
    </source>
</evidence>
<name>A0A2U8H850_9RHOO</name>
<keyword evidence="5 6" id="KW-0472">Membrane</keyword>
<dbReference type="RefSeq" id="WP_108975601.1">
    <property type="nucleotide sequence ID" value="NZ_CP022188.1"/>
</dbReference>
<evidence type="ECO:0000256" key="4">
    <source>
        <dbReference type="ARBA" id="ARBA00022989"/>
    </source>
</evidence>
<keyword evidence="2" id="KW-1003">Cell membrane</keyword>
<evidence type="ECO:0000313" key="8">
    <source>
        <dbReference type="Proteomes" id="UP000244902"/>
    </source>
</evidence>
<dbReference type="Pfam" id="PF03626">
    <property type="entry name" value="COX4_pro"/>
    <property type="match status" value="1"/>
</dbReference>
<dbReference type="GO" id="GO:0005886">
    <property type="term" value="C:plasma membrane"/>
    <property type="evidence" value="ECO:0007669"/>
    <property type="project" value="UniProtKB-SubCell"/>
</dbReference>
<organism evidence="7 8">
    <name type="scientific">Parazoarcus communis</name>
    <dbReference type="NCBI Taxonomy" id="41977"/>
    <lineage>
        <taxon>Bacteria</taxon>
        <taxon>Pseudomonadati</taxon>
        <taxon>Pseudomonadota</taxon>
        <taxon>Betaproteobacteria</taxon>
        <taxon>Rhodocyclales</taxon>
        <taxon>Zoogloeaceae</taxon>
        <taxon>Parazoarcus</taxon>
    </lineage>
</organism>
<dbReference type="OrthoDB" id="9181004at2"/>
<dbReference type="Proteomes" id="UP000244902">
    <property type="component" value="Chromosome"/>
</dbReference>
<proteinExistence type="predicted"/>
<dbReference type="EMBL" id="CP022188">
    <property type="protein sequence ID" value="AWI81306.1"/>
    <property type="molecule type" value="Genomic_DNA"/>
</dbReference>
<evidence type="ECO:0000256" key="5">
    <source>
        <dbReference type="ARBA" id="ARBA00023136"/>
    </source>
</evidence>
<dbReference type="AlphaFoldDB" id="A0A2U8H850"/>
<sequence>MSSTEHSPAVMHGTPRRATLLWAALIVATLLTWWVGEGGAAGPAIVALLATISIIKGSIVILDFMALRHAPLMWRLITLGWITLVWVLIGLAYWKGLYQ</sequence>
<keyword evidence="4 6" id="KW-1133">Transmembrane helix</keyword>
<dbReference type="InterPro" id="IPR005171">
    <property type="entry name" value="Cyt_c_oxidase_su4_prok"/>
</dbReference>
<evidence type="ECO:0000256" key="3">
    <source>
        <dbReference type="ARBA" id="ARBA00022692"/>
    </source>
</evidence>
<feature type="transmembrane region" description="Helical" evidence="6">
    <location>
        <begin position="74"/>
        <end position="94"/>
    </location>
</feature>
<reference evidence="7 8" key="1">
    <citation type="submission" date="2017-06" db="EMBL/GenBank/DDBJ databases">
        <title>Azoarcus sp. TSNA42 complete genome sequence.</title>
        <authorList>
            <person name="Woo J.-H."/>
            <person name="Kim H.-S."/>
        </authorList>
    </citation>
    <scope>NUCLEOTIDE SEQUENCE [LARGE SCALE GENOMIC DNA]</scope>
    <source>
        <strain evidence="7 8">TSNA42</strain>
    </source>
</reference>
<evidence type="ECO:0000256" key="2">
    <source>
        <dbReference type="ARBA" id="ARBA00022475"/>
    </source>
</evidence>
<feature type="transmembrane region" description="Helical" evidence="6">
    <location>
        <begin position="42"/>
        <end position="62"/>
    </location>
</feature>
<evidence type="ECO:0000256" key="6">
    <source>
        <dbReference type="SAM" id="Phobius"/>
    </source>
</evidence>
<feature type="transmembrane region" description="Helical" evidence="6">
    <location>
        <begin position="20"/>
        <end position="36"/>
    </location>
</feature>
<comment type="subcellular location">
    <subcellularLocation>
        <location evidence="1">Cell membrane</location>
        <topology evidence="1">Multi-pass membrane protein</topology>
    </subcellularLocation>
</comment>
<keyword evidence="3 6" id="KW-0812">Transmembrane</keyword>
<protein>
    <recommendedName>
        <fullName evidence="9">Cytochrome C oxidase subunit IV</fullName>
    </recommendedName>
</protein>
<gene>
    <name evidence="7" type="ORF">CEW87_19195</name>
</gene>
<evidence type="ECO:0008006" key="9">
    <source>
        <dbReference type="Google" id="ProtNLM"/>
    </source>
</evidence>